<keyword evidence="3" id="KW-1185">Reference proteome</keyword>
<reference evidence="2" key="1">
    <citation type="submission" date="2023-06" db="EMBL/GenBank/DDBJ databases">
        <authorList>
            <person name="Delattre M."/>
        </authorList>
    </citation>
    <scope>NUCLEOTIDE SEQUENCE</scope>
    <source>
        <strain evidence="2">AF72</strain>
    </source>
</reference>
<dbReference type="Proteomes" id="UP001177023">
    <property type="component" value="Unassembled WGS sequence"/>
</dbReference>
<evidence type="ECO:0000256" key="1">
    <source>
        <dbReference type="SAM" id="MobiDB-lite"/>
    </source>
</evidence>
<organism evidence="2 3">
    <name type="scientific">Mesorhabditis spiculigera</name>
    <dbReference type="NCBI Taxonomy" id="96644"/>
    <lineage>
        <taxon>Eukaryota</taxon>
        <taxon>Metazoa</taxon>
        <taxon>Ecdysozoa</taxon>
        <taxon>Nematoda</taxon>
        <taxon>Chromadorea</taxon>
        <taxon>Rhabditida</taxon>
        <taxon>Rhabditina</taxon>
        <taxon>Rhabditomorpha</taxon>
        <taxon>Rhabditoidea</taxon>
        <taxon>Rhabditidae</taxon>
        <taxon>Mesorhabditinae</taxon>
        <taxon>Mesorhabditis</taxon>
    </lineage>
</organism>
<name>A0AA36FUP1_9BILA</name>
<feature type="compositionally biased region" description="Basic and acidic residues" evidence="1">
    <location>
        <begin position="50"/>
        <end position="70"/>
    </location>
</feature>
<dbReference type="EMBL" id="CATQJA010001594">
    <property type="protein sequence ID" value="CAJ0567879.1"/>
    <property type="molecule type" value="Genomic_DNA"/>
</dbReference>
<proteinExistence type="predicted"/>
<dbReference type="AlphaFoldDB" id="A0AA36FUP1"/>
<feature type="non-terminal residue" evidence="2">
    <location>
        <position position="156"/>
    </location>
</feature>
<accession>A0AA36FUP1</accession>
<feature type="region of interest" description="Disordered" evidence="1">
    <location>
        <begin position="99"/>
        <end position="156"/>
    </location>
</feature>
<protein>
    <submittedName>
        <fullName evidence="2">Uncharacterized protein</fullName>
    </submittedName>
</protein>
<sequence length="156" mass="17544">MSWNSGVVVPNRGSNRSPGVEIPPPTLSTPAETFQKQPAPRDSLKCNGRPSKERIKQMKREKKKEEAEKAKATVAIESWLKRIGQPDLKNVDNDRYKIASSKKIDEPEANNENRDKPGKEVRKSTEQCDAAQKSKIEQPISRIERPVSPPKCTQIT</sequence>
<gene>
    <name evidence="2" type="ORF">MSPICULIGERA_LOCUS6412</name>
</gene>
<feature type="compositionally biased region" description="Basic and acidic residues" evidence="1">
    <location>
        <begin position="99"/>
        <end position="136"/>
    </location>
</feature>
<evidence type="ECO:0000313" key="2">
    <source>
        <dbReference type="EMBL" id="CAJ0567879.1"/>
    </source>
</evidence>
<feature type="region of interest" description="Disordered" evidence="1">
    <location>
        <begin position="1"/>
        <end position="70"/>
    </location>
</feature>
<comment type="caution">
    <text evidence="2">The sequence shown here is derived from an EMBL/GenBank/DDBJ whole genome shotgun (WGS) entry which is preliminary data.</text>
</comment>
<evidence type="ECO:0000313" key="3">
    <source>
        <dbReference type="Proteomes" id="UP001177023"/>
    </source>
</evidence>